<evidence type="ECO:0000259" key="9">
    <source>
        <dbReference type="PROSITE" id="PS51176"/>
    </source>
</evidence>
<dbReference type="GO" id="GO:0004665">
    <property type="term" value="F:prephenate dehydrogenase (NADP+) activity"/>
    <property type="evidence" value="ECO:0007669"/>
    <property type="project" value="InterPro"/>
</dbReference>
<dbReference type="PROSITE" id="PS51176">
    <property type="entry name" value="PDH_ADH"/>
    <property type="match status" value="1"/>
</dbReference>
<dbReference type="Gene3D" id="1.10.3660.10">
    <property type="entry name" value="6-phosphogluconate dehydrogenase C-terminal like domain"/>
    <property type="match status" value="1"/>
</dbReference>
<reference evidence="11" key="1">
    <citation type="submission" date="2020-05" db="EMBL/GenBank/DDBJ databases">
        <authorList>
            <person name="Chiriac C."/>
            <person name="Salcher M."/>
            <person name="Ghai R."/>
            <person name="Kavagutti S V."/>
        </authorList>
    </citation>
    <scope>NUCLEOTIDE SEQUENCE</scope>
</reference>
<dbReference type="InterPro" id="IPR008927">
    <property type="entry name" value="6-PGluconate_DH-like_C_sf"/>
</dbReference>
<evidence type="ECO:0000256" key="6">
    <source>
        <dbReference type="ARBA" id="ARBA00023027"/>
    </source>
</evidence>
<organism evidence="11">
    <name type="scientific">freshwater metagenome</name>
    <dbReference type="NCBI Taxonomy" id="449393"/>
    <lineage>
        <taxon>unclassified sequences</taxon>
        <taxon>metagenomes</taxon>
        <taxon>ecological metagenomes</taxon>
    </lineage>
</organism>
<dbReference type="InterPro" id="IPR050812">
    <property type="entry name" value="Preph/Arog_dehydrog"/>
</dbReference>
<dbReference type="GO" id="GO:0070403">
    <property type="term" value="F:NAD+ binding"/>
    <property type="evidence" value="ECO:0007669"/>
    <property type="project" value="InterPro"/>
</dbReference>
<dbReference type="UniPathway" id="UPA00122">
    <property type="reaction ID" value="UER00961"/>
</dbReference>
<feature type="domain" description="ACT" evidence="10">
    <location>
        <begin position="299"/>
        <end position="366"/>
    </location>
</feature>
<dbReference type="Pfam" id="PF20463">
    <property type="entry name" value="PDH_C"/>
    <property type="match status" value="1"/>
</dbReference>
<dbReference type="InterPro" id="IPR036291">
    <property type="entry name" value="NAD(P)-bd_dom_sf"/>
</dbReference>
<keyword evidence="8" id="KW-1133">Transmembrane helix</keyword>
<evidence type="ECO:0000256" key="8">
    <source>
        <dbReference type="SAM" id="Phobius"/>
    </source>
</evidence>
<evidence type="ECO:0000256" key="4">
    <source>
        <dbReference type="ARBA" id="ARBA00022498"/>
    </source>
</evidence>
<evidence type="ECO:0000256" key="3">
    <source>
        <dbReference type="ARBA" id="ARBA00016891"/>
    </source>
</evidence>
<keyword evidence="4" id="KW-0028">Amino-acid biosynthesis</keyword>
<dbReference type="InterPro" id="IPR003099">
    <property type="entry name" value="Prephen_DH"/>
</dbReference>
<dbReference type="GO" id="GO:0008977">
    <property type="term" value="F:prephenate dehydrogenase (NAD+) activity"/>
    <property type="evidence" value="ECO:0007669"/>
    <property type="project" value="UniProtKB-EC"/>
</dbReference>
<evidence type="ECO:0000256" key="2">
    <source>
        <dbReference type="ARBA" id="ARBA00012068"/>
    </source>
</evidence>
<evidence type="ECO:0000313" key="11">
    <source>
        <dbReference type="EMBL" id="CAB4963177.1"/>
    </source>
</evidence>
<dbReference type="PANTHER" id="PTHR21363:SF0">
    <property type="entry name" value="PREPHENATE DEHYDROGENASE [NADP(+)]"/>
    <property type="match status" value="1"/>
</dbReference>
<dbReference type="NCBIfam" id="NF005112">
    <property type="entry name" value="PRK06545.2-4"/>
    <property type="match status" value="1"/>
</dbReference>
<evidence type="ECO:0000256" key="1">
    <source>
        <dbReference type="ARBA" id="ARBA00005067"/>
    </source>
</evidence>
<keyword evidence="4" id="KW-0827">Tyrosine biosynthesis</keyword>
<evidence type="ECO:0000256" key="5">
    <source>
        <dbReference type="ARBA" id="ARBA00023002"/>
    </source>
</evidence>
<dbReference type="InterPro" id="IPR046825">
    <property type="entry name" value="PDH_C"/>
</dbReference>
<keyword evidence="4" id="KW-0057">Aromatic amino acid biosynthesis</keyword>
<dbReference type="EC" id="1.3.1.12" evidence="2"/>
<comment type="catalytic activity">
    <reaction evidence="7">
        <text>prephenate + NAD(+) = 3-(4-hydroxyphenyl)pyruvate + CO2 + NADH</text>
        <dbReference type="Rhea" id="RHEA:13869"/>
        <dbReference type="ChEBI" id="CHEBI:16526"/>
        <dbReference type="ChEBI" id="CHEBI:29934"/>
        <dbReference type="ChEBI" id="CHEBI:36242"/>
        <dbReference type="ChEBI" id="CHEBI:57540"/>
        <dbReference type="ChEBI" id="CHEBI:57945"/>
        <dbReference type="EC" id="1.3.1.12"/>
    </reaction>
</comment>
<dbReference type="Gene3D" id="3.30.70.260">
    <property type="match status" value="1"/>
</dbReference>
<dbReference type="SUPFAM" id="SSF51735">
    <property type="entry name" value="NAD(P)-binding Rossmann-fold domains"/>
    <property type="match status" value="1"/>
</dbReference>
<gene>
    <name evidence="11" type="ORF">UFOPK3772_02352</name>
</gene>
<dbReference type="PANTHER" id="PTHR21363">
    <property type="entry name" value="PREPHENATE DEHYDROGENASE"/>
    <property type="match status" value="1"/>
</dbReference>
<keyword evidence="8" id="KW-0812">Transmembrane</keyword>
<dbReference type="InterPro" id="IPR002912">
    <property type="entry name" value="ACT_dom"/>
</dbReference>
<sequence>MNQDRSVAVIGPVLVIGTGLIGTSIALALRRAGVDVLLEDLDPGQAQVAAAMGAGEIAGPTAEPSLVVVAVPPRHAGHVLARASSAFPSATLTDVTSVKERVLADALALGADPVRLVGGHPMAGREVSGAASARPDLLDDRLWIITPTEFTQAQHQRAAHRLATTCGAYPVEMSAAEHDRAVALVSHAPQLLSSVLAAQLIDADAAYVQVAGQGLRDMTRIAGSGSALWTDILGVNAEPVADVLDGVINDLQRAARALRSVATGDLASIDVVTEELQRGAVGRSRIPGKHGAAPSAYAEVAVMLADRPGELGRLFAAVGETTVNLEDVRIEHVLGRQSGLVELSVQPDSVATLEEALRSRGFDVRG</sequence>
<evidence type="ECO:0000256" key="7">
    <source>
        <dbReference type="ARBA" id="ARBA00049260"/>
    </source>
</evidence>
<dbReference type="NCBIfam" id="NF005111">
    <property type="entry name" value="PRK06545.2-3"/>
    <property type="match status" value="1"/>
</dbReference>
<dbReference type="EMBL" id="CAFBNE010000087">
    <property type="protein sequence ID" value="CAB4963177.1"/>
    <property type="molecule type" value="Genomic_DNA"/>
</dbReference>
<dbReference type="Pfam" id="PF02153">
    <property type="entry name" value="PDH_N"/>
    <property type="match status" value="1"/>
</dbReference>
<dbReference type="Gene3D" id="3.40.50.720">
    <property type="entry name" value="NAD(P)-binding Rossmann-like Domain"/>
    <property type="match status" value="1"/>
</dbReference>
<dbReference type="GO" id="GO:0006571">
    <property type="term" value="P:tyrosine biosynthetic process"/>
    <property type="evidence" value="ECO:0007669"/>
    <property type="project" value="UniProtKB-UniPathway"/>
</dbReference>
<feature type="transmembrane region" description="Helical" evidence="8">
    <location>
        <begin position="6"/>
        <end position="29"/>
    </location>
</feature>
<accession>A0A6J7L579</accession>
<protein>
    <recommendedName>
        <fullName evidence="3">Prephenate dehydrogenase</fullName>
        <ecNumber evidence="2">1.3.1.12</ecNumber>
    </recommendedName>
</protein>
<evidence type="ECO:0000259" key="10">
    <source>
        <dbReference type="PROSITE" id="PS51671"/>
    </source>
</evidence>
<keyword evidence="5" id="KW-0560">Oxidoreductase</keyword>
<dbReference type="PROSITE" id="PS51671">
    <property type="entry name" value="ACT"/>
    <property type="match status" value="1"/>
</dbReference>
<dbReference type="SUPFAM" id="SSF48179">
    <property type="entry name" value="6-phosphogluconate dehydrogenase C-terminal domain-like"/>
    <property type="match status" value="1"/>
</dbReference>
<feature type="domain" description="Prephenate/arogenate dehydrogenase" evidence="9">
    <location>
        <begin position="11"/>
        <end position="291"/>
    </location>
</feature>
<proteinExistence type="predicted"/>
<keyword evidence="8" id="KW-0472">Membrane</keyword>
<name>A0A6J7L579_9ZZZZ</name>
<comment type="pathway">
    <text evidence="1">Amino-acid biosynthesis; L-tyrosine biosynthesis; (4-hydroxyphenyl)pyruvate from prephenate (NAD(+) route): step 1/1.</text>
</comment>
<dbReference type="AlphaFoldDB" id="A0A6J7L579"/>
<dbReference type="InterPro" id="IPR046826">
    <property type="entry name" value="PDH_N"/>
</dbReference>
<keyword evidence="6" id="KW-0520">NAD</keyword>